<organism evidence="4 5">
    <name type="scientific">Halomonas heilongjiangensis</name>
    <dbReference type="NCBI Taxonomy" id="1387883"/>
    <lineage>
        <taxon>Bacteria</taxon>
        <taxon>Pseudomonadati</taxon>
        <taxon>Pseudomonadota</taxon>
        <taxon>Gammaproteobacteria</taxon>
        <taxon>Oceanospirillales</taxon>
        <taxon>Halomonadaceae</taxon>
        <taxon>Halomonas</taxon>
    </lineage>
</organism>
<dbReference type="NCBIfam" id="TIGR03661">
    <property type="entry name" value="T1SS_VCA0849"/>
    <property type="match status" value="1"/>
</dbReference>
<dbReference type="GO" id="GO:0005576">
    <property type="term" value="C:extracellular region"/>
    <property type="evidence" value="ECO:0007669"/>
    <property type="project" value="UniProtKB-SubCell"/>
</dbReference>
<dbReference type="InterPro" id="IPR019960">
    <property type="entry name" value="T1SS_VCA0849"/>
</dbReference>
<evidence type="ECO:0000256" key="3">
    <source>
        <dbReference type="ARBA" id="ARBA00022837"/>
    </source>
</evidence>
<name>A0A2N7TN24_9GAMM</name>
<accession>A0A2N7TN24</accession>
<gene>
    <name evidence="4" type="ORF">C1H66_09855</name>
</gene>
<keyword evidence="3" id="KW-0106">Calcium</keyword>
<comment type="subcellular location">
    <subcellularLocation>
        <location evidence="1">Secreted</location>
    </subcellularLocation>
</comment>
<dbReference type="InterPro" id="IPR001343">
    <property type="entry name" value="Hemolysn_Ca-bd"/>
</dbReference>
<evidence type="ECO:0000256" key="2">
    <source>
        <dbReference type="ARBA" id="ARBA00022525"/>
    </source>
</evidence>
<keyword evidence="2" id="KW-0964">Secreted</keyword>
<dbReference type="InterPro" id="IPR050557">
    <property type="entry name" value="RTX_toxin/Mannuronan_C5-epim"/>
</dbReference>
<evidence type="ECO:0000313" key="4">
    <source>
        <dbReference type="EMBL" id="PMR69593.1"/>
    </source>
</evidence>
<sequence length="447" mass="47306">MVPPVPPGKQQAIEGREMTTFTEFLNGTELDSQGVFSKHYTAWLGTVVLADEAVGTWLEGQLGEEMLEAYQSGAFSVQLNQNSDNDSELNAPYLDFGGLGRFYLTDLFEGSKDSFTWKQGRAEQERWYYDEYTAPGGSTENQAPTDIRLEIDPTFADSLKGSSPQASTAAGATLGTLTAFDPDAGDTHTFSITDAESRFEIVDGNVLKLKEGQVIAEGDGTFTVTIEVTDSADNTYHETFTFKAGATGNPAPGDHLLGTEASGDGTLENPVVGDDILFGFRGQDTLNGDGDTVFGSSGDDVLFGGQGNDTLYGGAGNDQLFGGNGADILVGGADDDILWGGAGADTFQWMLGDQGTIEVPAVDRIMDFSEAEGDSIDLKDLLGDDAALLFTEVDGQAELHIDTQGNGVDQKIVFDNASLADLQLAFDASDATDLVTKMVASGSLIIE</sequence>
<dbReference type="SUPFAM" id="SSF51120">
    <property type="entry name" value="beta-Roll"/>
    <property type="match status" value="1"/>
</dbReference>
<dbReference type="PRINTS" id="PR00313">
    <property type="entry name" value="CABNDNGRPT"/>
</dbReference>
<dbReference type="InterPro" id="IPR011049">
    <property type="entry name" value="Serralysin-like_metalloprot_C"/>
</dbReference>
<proteinExistence type="predicted"/>
<keyword evidence="5" id="KW-1185">Reference proteome</keyword>
<dbReference type="PANTHER" id="PTHR38340">
    <property type="entry name" value="S-LAYER PROTEIN"/>
    <property type="match status" value="1"/>
</dbReference>
<comment type="caution">
    <text evidence="4">The sequence shown here is derived from an EMBL/GenBank/DDBJ whole genome shotgun (WGS) entry which is preliminary data.</text>
</comment>
<dbReference type="GO" id="GO:0005509">
    <property type="term" value="F:calcium ion binding"/>
    <property type="evidence" value="ECO:0007669"/>
    <property type="project" value="InterPro"/>
</dbReference>
<dbReference type="OrthoDB" id="8481600at2"/>
<evidence type="ECO:0008006" key="6">
    <source>
        <dbReference type="Google" id="ProtNLM"/>
    </source>
</evidence>
<dbReference type="AlphaFoldDB" id="A0A2N7TN24"/>
<dbReference type="EMBL" id="PNRE01000044">
    <property type="protein sequence ID" value="PMR69593.1"/>
    <property type="molecule type" value="Genomic_DNA"/>
</dbReference>
<dbReference type="Proteomes" id="UP000235346">
    <property type="component" value="Unassembled WGS sequence"/>
</dbReference>
<evidence type="ECO:0000256" key="1">
    <source>
        <dbReference type="ARBA" id="ARBA00004613"/>
    </source>
</evidence>
<dbReference type="Gene3D" id="2.150.10.10">
    <property type="entry name" value="Serralysin-like metalloprotease, C-terminal"/>
    <property type="match status" value="1"/>
</dbReference>
<protein>
    <recommendedName>
        <fullName evidence="6">Cadherin domain-containing protein</fullName>
    </recommendedName>
</protein>
<dbReference type="PANTHER" id="PTHR38340:SF1">
    <property type="entry name" value="S-LAYER PROTEIN"/>
    <property type="match status" value="1"/>
</dbReference>
<reference evidence="4 5" key="1">
    <citation type="submission" date="2018-01" db="EMBL/GenBank/DDBJ databases">
        <title>Halomonas endophytica sp. nov., isolated from storage liquid in the stems of Populus euphratica.</title>
        <authorList>
            <person name="Chen C."/>
        </authorList>
    </citation>
    <scope>NUCLEOTIDE SEQUENCE [LARGE SCALE GENOMIC DNA]</scope>
    <source>
        <strain evidence="4 5">DSM 26881</strain>
    </source>
</reference>
<dbReference type="InterPro" id="IPR018511">
    <property type="entry name" value="Hemolysin-typ_Ca-bd_CS"/>
</dbReference>
<dbReference type="PROSITE" id="PS00330">
    <property type="entry name" value="HEMOLYSIN_CALCIUM"/>
    <property type="match status" value="3"/>
</dbReference>
<dbReference type="Pfam" id="PF00353">
    <property type="entry name" value="HemolysinCabind"/>
    <property type="match status" value="2"/>
</dbReference>
<evidence type="ECO:0000313" key="5">
    <source>
        <dbReference type="Proteomes" id="UP000235346"/>
    </source>
</evidence>
<dbReference type="Gene3D" id="2.60.40.60">
    <property type="entry name" value="Cadherins"/>
    <property type="match status" value="1"/>
</dbReference>